<dbReference type="OrthoDB" id="9990562at2759"/>
<dbReference type="EMBL" id="CAJNOI010000029">
    <property type="protein sequence ID" value="CAF0876304.1"/>
    <property type="molecule type" value="Genomic_DNA"/>
</dbReference>
<gene>
    <name evidence="2" type="ORF">BJG266_LOCUS9177</name>
    <name evidence="3" type="ORF">QVE165_LOCUS12986</name>
</gene>
<evidence type="ECO:0000313" key="4">
    <source>
        <dbReference type="Proteomes" id="UP000663832"/>
    </source>
</evidence>
<dbReference type="EMBL" id="CAJNOM010000065">
    <property type="protein sequence ID" value="CAF0964260.1"/>
    <property type="molecule type" value="Genomic_DNA"/>
</dbReference>
<dbReference type="Proteomes" id="UP000663832">
    <property type="component" value="Unassembled WGS sequence"/>
</dbReference>
<dbReference type="PROSITE" id="PS50181">
    <property type="entry name" value="FBOX"/>
    <property type="match status" value="1"/>
</dbReference>
<proteinExistence type="predicted"/>
<name>A0A813Y580_9BILA</name>
<evidence type="ECO:0000313" key="5">
    <source>
        <dbReference type="Proteomes" id="UP000663877"/>
    </source>
</evidence>
<keyword evidence="4" id="KW-1185">Reference proteome</keyword>
<sequence length="559" mass="66357">MALELLPNEILLECFQYLNTLDIFHSFDGLNNRFYKLIRNISLQLDLQYISNTKFVHFCTKTLSDPKVKQQIYSLKLSNKIVHNQIQLFFSLHSLNEFSQLRSLTLIKLKQNDEEKLITMLPFICQLHCFQVIDSNIETKQLLTVLPMSKLKRLAASSLPFDLMPIYGSIIDLRLSHTSWNEVYQIFKYLRLLKYLHIEEFTDSQSLSLDSPIEIYPAIHLKKLVITKFYYSFNKFQTFVKFTPNIKTLDLNTYDRNDFFDADRWVKLITASLPDLTIFKFKFFSSYRIGEYNILDRLKQFRTDFWYKQHHWYTEYVAYMSSILIYTIPYTSDTYIVKPNIERYYNHLRTNTNVFDNVINLTLHQNKINDRNLNYFSNVVSLKLEYFFLQLNNIEQLKIVVNLSNVQHLTISDTCQIQDTYSFLRILQEMPQLLSLAIQINYILTFFNDDILCNYLNNKIKKLDINGYPYYTLKDSTELIRFGEIFSNVEQITCYYEQLTDISCIINYLSKLSCIKVIIPIHFSLTFVSALLKGGTDNMKIAVHIEHDNTFNTLIYLNR</sequence>
<dbReference type="Proteomes" id="UP000663877">
    <property type="component" value="Unassembled WGS sequence"/>
</dbReference>
<dbReference type="SUPFAM" id="SSF52058">
    <property type="entry name" value="L domain-like"/>
    <property type="match status" value="1"/>
</dbReference>
<feature type="domain" description="F-box" evidence="1">
    <location>
        <begin position="1"/>
        <end position="52"/>
    </location>
</feature>
<protein>
    <recommendedName>
        <fullName evidence="1">F-box domain-containing protein</fullName>
    </recommendedName>
</protein>
<dbReference type="InterPro" id="IPR001810">
    <property type="entry name" value="F-box_dom"/>
</dbReference>
<dbReference type="AlphaFoldDB" id="A0A813Y580"/>
<accession>A0A813Y580</accession>
<comment type="caution">
    <text evidence="2">The sequence shown here is derived from an EMBL/GenBank/DDBJ whole genome shotgun (WGS) entry which is preliminary data.</text>
</comment>
<evidence type="ECO:0000313" key="2">
    <source>
        <dbReference type="EMBL" id="CAF0876304.1"/>
    </source>
</evidence>
<evidence type="ECO:0000259" key="1">
    <source>
        <dbReference type="PROSITE" id="PS50181"/>
    </source>
</evidence>
<organism evidence="2 5">
    <name type="scientific">Adineta steineri</name>
    <dbReference type="NCBI Taxonomy" id="433720"/>
    <lineage>
        <taxon>Eukaryota</taxon>
        <taxon>Metazoa</taxon>
        <taxon>Spiralia</taxon>
        <taxon>Gnathifera</taxon>
        <taxon>Rotifera</taxon>
        <taxon>Eurotatoria</taxon>
        <taxon>Bdelloidea</taxon>
        <taxon>Adinetida</taxon>
        <taxon>Adinetidae</taxon>
        <taxon>Adineta</taxon>
    </lineage>
</organism>
<evidence type="ECO:0000313" key="3">
    <source>
        <dbReference type="EMBL" id="CAF0964260.1"/>
    </source>
</evidence>
<reference evidence="2" key="1">
    <citation type="submission" date="2021-02" db="EMBL/GenBank/DDBJ databases">
        <authorList>
            <person name="Nowell W R."/>
        </authorList>
    </citation>
    <scope>NUCLEOTIDE SEQUENCE</scope>
</reference>